<proteinExistence type="predicted"/>
<dbReference type="Proteomes" id="UP001165960">
    <property type="component" value="Unassembled WGS sequence"/>
</dbReference>
<evidence type="ECO:0000313" key="1">
    <source>
        <dbReference type="EMBL" id="KAJ9062153.1"/>
    </source>
</evidence>
<dbReference type="EMBL" id="QTSX02005021">
    <property type="protein sequence ID" value="KAJ9062153.1"/>
    <property type="molecule type" value="Genomic_DNA"/>
</dbReference>
<accession>A0ACC2SII3</accession>
<sequence length="311" mass="34993">MEELYAPPKLSAATQFIFFLVAFAGLILNLVVLFIVLLKRRSSHTSESILMMLVAVFDLIACAFSLFSEQLRIIGVLTIETNSYCFADLFIFSTTTFASLAMTSALSLVRYINVVRRYSISRSIVVGVSLVYLAVVWLVVIGRGVMNPLMLMPSGLYCMPYVQNPTGFRDFLETTYIVLFLPCPFIIMLAYALVTKHYYGVIKRNVYRSENLSIAKLATPSPDHTTAYNNYVKAHLKNILELLVVVALYLLSILPEFSMSIDTFFMHTKRTNVMDNYAFIAIFSLSLINPIFVLHLNSAANPNLPLTLSDH</sequence>
<organism evidence="1 2">
    <name type="scientific">Entomophthora muscae</name>
    <dbReference type="NCBI Taxonomy" id="34485"/>
    <lineage>
        <taxon>Eukaryota</taxon>
        <taxon>Fungi</taxon>
        <taxon>Fungi incertae sedis</taxon>
        <taxon>Zoopagomycota</taxon>
        <taxon>Entomophthoromycotina</taxon>
        <taxon>Entomophthoromycetes</taxon>
        <taxon>Entomophthorales</taxon>
        <taxon>Entomophthoraceae</taxon>
        <taxon>Entomophthora</taxon>
    </lineage>
</organism>
<reference evidence="1" key="1">
    <citation type="submission" date="2022-04" db="EMBL/GenBank/DDBJ databases">
        <title>Genome of the entomopathogenic fungus Entomophthora muscae.</title>
        <authorList>
            <person name="Elya C."/>
            <person name="Lovett B.R."/>
            <person name="Lee E."/>
            <person name="Macias A.M."/>
            <person name="Hajek A.E."/>
            <person name="De Bivort B.L."/>
            <person name="Kasson M.T."/>
            <person name="De Fine Licht H.H."/>
            <person name="Stajich J.E."/>
        </authorList>
    </citation>
    <scope>NUCLEOTIDE SEQUENCE</scope>
    <source>
        <strain evidence="1">Berkeley</strain>
    </source>
</reference>
<evidence type="ECO:0000313" key="2">
    <source>
        <dbReference type="Proteomes" id="UP001165960"/>
    </source>
</evidence>
<protein>
    <submittedName>
        <fullName evidence="1">Uncharacterized protein</fullName>
    </submittedName>
</protein>
<name>A0ACC2SII3_9FUNG</name>
<comment type="caution">
    <text evidence="1">The sequence shown here is derived from an EMBL/GenBank/DDBJ whole genome shotgun (WGS) entry which is preliminary data.</text>
</comment>
<keyword evidence="2" id="KW-1185">Reference proteome</keyword>
<gene>
    <name evidence="1" type="ORF">DSO57_1013626</name>
</gene>